<protein>
    <recommendedName>
        <fullName evidence="3">Transglycosylase SLT domain-containing protein</fullName>
    </recommendedName>
</protein>
<sequence length="224" mass="24292">MSPLWSRLTVRSLSVALLLTALAGGVYAGYDRDDEQAPAAGPAPEQVAAQQALDERARLTVAASRQRVAQTRVARNALASARAAAAKAKRVEDAKRRAAEAKKKKAKDAKTVEYTGPIPDSCDEYDGNRAIGCAELLKADFGLDQMPCLDKLFSKESGWNHRAQNKNSGAYGIPQALPGTKMASEGSDWRNNPATQIRWGLGYIEGRYNNPCGAWAHSKRTGWY</sequence>
<keyword evidence="2" id="KW-0732">Signal</keyword>
<dbReference type="EMBL" id="BMQB01000004">
    <property type="protein sequence ID" value="GGJ93217.1"/>
    <property type="molecule type" value="Genomic_DNA"/>
</dbReference>
<reference evidence="4" key="2">
    <citation type="submission" date="2020-09" db="EMBL/GenBank/DDBJ databases">
        <authorList>
            <person name="Sun Q."/>
            <person name="Ohkuma M."/>
        </authorList>
    </citation>
    <scope>NUCLEOTIDE SEQUENCE</scope>
    <source>
        <strain evidence="4">JCM 3090</strain>
    </source>
</reference>
<dbReference type="InterPro" id="IPR008258">
    <property type="entry name" value="Transglycosylase_SLT_dom_1"/>
</dbReference>
<keyword evidence="5" id="KW-1185">Reference proteome</keyword>
<dbReference type="InterPro" id="IPR023346">
    <property type="entry name" value="Lysozyme-like_dom_sf"/>
</dbReference>
<evidence type="ECO:0000313" key="5">
    <source>
        <dbReference type="Proteomes" id="UP000649739"/>
    </source>
</evidence>
<feature type="domain" description="Transglycosylase SLT" evidence="3">
    <location>
        <begin position="151"/>
        <end position="211"/>
    </location>
</feature>
<dbReference type="AlphaFoldDB" id="A0A8J3F9K4"/>
<feature type="signal peptide" evidence="2">
    <location>
        <begin position="1"/>
        <end position="28"/>
    </location>
</feature>
<dbReference type="Proteomes" id="UP000649739">
    <property type="component" value="Unassembled WGS sequence"/>
</dbReference>
<dbReference type="Pfam" id="PF01464">
    <property type="entry name" value="SLT"/>
    <property type="match status" value="1"/>
</dbReference>
<reference evidence="4" key="1">
    <citation type="journal article" date="2014" name="Int. J. Syst. Evol. Microbiol.">
        <title>Complete genome sequence of Corynebacterium casei LMG S-19264T (=DSM 44701T), isolated from a smear-ripened cheese.</title>
        <authorList>
            <consortium name="US DOE Joint Genome Institute (JGI-PGF)"/>
            <person name="Walter F."/>
            <person name="Albersmeier A."/>
            <person name="Kalinowski J."/>
            <person name="Ruckert C."/>
        </authorList>
    </citation>
    <scope>NUCLEOTIDE SEQUENCE</scope>
    <source>
        <strain evidence="4">JCM 3090</strain>
    </source>
</reference>
<proteinExistence type="predicted"/>
<feature type="chain" id="PRO_5035182663" description="Transglycosylase SLT domain-containing protein" evidence="2">
    <location>
        <begin position="29"/>
        <end position="224"/>
    </location>
</feature>
<feature type="coiled-coil region" evidence="1">
    <location>
        <begin position="84"/>
        <end position="111"/>
    </location>
</feature>
<gene>
    <name evidence="4" type="ORF">GCM10010123_23830</name>
</gene>
<evidence type="ECO:0000256" key="1">
    <source>
        <dbReference type="SAM" id="Coils"/>
    </source>
</evidence>
<name>A0A8J3F9K4_9ACTN</name>
<dbReference type="SUPFAM" id="SSF53955">
    <property type="entry name" value="Lysozyme-like"/>
    <property type="match status" value="1"/>
</dbReference>
<evidence type="ECO:0000313" key="4">
    <source>
        <dbReference type="EMBL" id="GGJ93217.1"/>
    </source>
</evidence>
<keyword evidence="1" id="KW-0175">Coiled coil</keyword>
<comment type="caution">
    <text evidence="4">The sequence shown here is derived from an EMBL/GenBank/DDBJ whole genome shotgun (WGS) entry which is preliminary data.</text>
</comment>
<accession>A0A8J3F9K4</accession>
<dbReference type="Gene3D" id="1.10.530.10">
    <property type="match status" value="1"/>
</dbReference>
<dbReference type="RefSeq" id="WP_189170145.1">
    <property type="nucleotide sequence ID" value="NZ_BMQB01000004.1"/>
</dbReference>
<organism evidence="4 5">
    <name type="scientific">Pilimelia anulata</name>
    <dbReference type="NCBI Taxonomy" id="53371"/>
    <lineage>
        <taxon>Bacteria</taxon>
        <taxon>Bacillati</taxon>
        <taxon>Actinomycetota</taxon>
        <taxon>Actinomycetes</taxon>
        <taxon>Micromonosporales</taxon>
        <taxon>Micromonosporaceae</taxon>
        <taxon>Pilimelia</taxon>
    </lineage>
</organism>
<evidence type="ECO:0000256" key="2">
    <source>
        <dbReference type="SAM" id="SignalP"/>
    </source>
</evidence>
<evidence type="ECO:0000259" key="3">
    <source>
        <dbReference type="Pfam" id="PF01464"/>
    </source>
</evidence>